<reference evidence="9" key="1">
    <citation type="submission" date="2023-06" db="EMBL/GenBank/DDBJ databases">
        <title>Cytophagales bacterium Strain LB-30, isolated from soil.</title>
        <authorList>
            <person name="Liu B."/>
        </authorList>
    </citation>
    <scope>NUCLEOTIDE SEQUENCE</scope>
    <source>
        <strain evidence="9">LB-30</strain>
    </source>
</reference>
<evidence type="ECO:0000256" key="6">
    <source>
        <dbReference type="SAM" id="MobiDB-lite"/>
    </source>
</evidence>
<evidence type="ECO:0000256" key="1">
    <source>
        <dbReference type="ARBA" id="ARBA00022741"/>
    </source>
</evidence>
<accession>A0ABT8F3T0</accession>
<dbReference type="InterPro" id="IPR014001">
    <property type="entry name" value="Helicase_ATP-bd"/>
</dbReference>
<evidence type="ECO:0000313" key="10">
    <source>
        <dbReference type="Proteomes" id="UP001168552"/>
    </source>
</evidence>
<feature type="domain" description="Helicase ATP-binding" evidence="7">
    <location>
        <begin position="32"/>
        <end position="202"/>
    </location>
</feature>
<evidence type="ECO:0000256" key="2">
    <source>
        <dbReference type="ARBA" id="ARBA00022801"/>
    </source>
</evidence>
<dbReference type="EMBL" id="JAUHJS010000003">
    <property type="protein sequence ID" value="MDN4165117.1"/>
    <property type="molecule type" value="Genomic_DNA"/>
</dbReference>
<evidence type="ECO:0000256" key="5">
    <source>
        <dbReference type="PROSITE-ProRule" id="PRU00552"/>
    </source>
</evidence>
<organism evidence="9 10">
    <name type="scientific">Shiella aurantiaca</name>
    <dbReference type="NCBI Taxonomy" id="3058365"/>
    <lineage>
        <taxon>Bacteria</taxon>
        <taxon>Pseudomonadati</taxon>
        <taxon>Bacteroidota</taxon>
        <taxon>Cytophagia</taxon>
        <taxon>Cytophagales</taxon>
        <taxon>Shiellaceae</taxon>
        <taxon>Shiella</taxon>
    </lineage>
</organism>
<dbReference type="InterPro" id="IPR014014">
    <property type="entry name" value="RNA_helicase_DEAD_Q_motif"/>
</dbReference>
<feature type="domain" description="DEAD-box RNA helicase Q" evidence="8">
    <location>
        <begin position="1"/>
        <end position="29"/>
    </location>
</feature>
<dbReference type="PANTHER" id="PTHR47959">
    <property type="entry name" value="ATP-DEPENDENT RNA HELICASE RHLE-RELATED"/>
    <property type="match status" value="1"/>
</dbReference>
<dbReference type="EC" id="3.6.4.-" evidence="9"/>
<keyword evidence="10" id="KW-1185">Reference proteome</keyword>
<feature type="short sequence motif" description="Q motif" evidence="5">
    <location>
        <begin position="1"/>
        <end position="29"/>
    </location>
</feature>
<dbReference type="SMART" id="SM00487">
    <property type="entry name" value="DEXDc"/>
    <property type="match status" value="1"/>
</dbReference>
<feature type="region of interest" description="Disordered" evidence="6">
    <location>
        <begin position="378"/>
        <end position="432"/>
    </location>
</feature>
<dbReference type="InterPro" id="IPR050079">
    <property type="entry name" value="DEAD_box_RNA_helicase"/>
</dbReference>
<sequence length="432" mass="48896">MSLESLKLNKQIISAMKEMGMEQPREVQSAIMSRLIGGQDLVVIAPKDSGRTTGYLAGIIMRLKYAVEEAPRAIILAHSNEEVQAIATQARALAIHTDLRFMEALSGGGMEAQMNELADGTDVIIGTPDRIRALYLKLGLNVNRVISYVVDNAELVLKQGHLLPLREISRSLPKCQRMVFTTVYPPKLEVEMTPFLNYPYVVEIEEAIEKQIPVRQSFCYLVPNFKTKLNLIGHLLEDREVFDKVVIFANTRQTVGKLYQFLHAKFGDEMAWYQSADMEIPSLMNMEAFAFHSTYRIALVDNERNGEETAFEAPVHIHLDPPADIDLWLQRFVEEEEESSRLAFVLSTDLELIHVKELESAMGQKMEELEIPAEVKIEKTTGAKAVKKEEPKEDPTQGGAFTPKKASNVKEHNYKYKDKRKMAGKVSKRRNS</sequence>
<dbReference type="RefSeq" id="WP_320003646.1">
    <property type="nucleotide sequence ID" value="NZ_JAUHJS010000003.1"/>
</dbReference>
<keyword evidence="3 9" id="KW-0347">Helicase</keyword>
<evidence type="ECO:0000313" key="9">
    <source>
        <dbReference type="EMBL" id="MDN4165117.1"/>
    </source>
</evidence>
<dbReference type="SUPFAM" id="SSF52540">
    <property type="entry name" value="P-loop containing nucleoside triphosphate hydrolases"/>
    <property type="match status" value="2"/>
</dbReference>
<evidence type="ECO:0000256" key="4">
    <source>
        <dbReference type="ARBA" id="ARBA00022840"/>
    </source>
</evidence>
<name>A0ABT8F3T0_9BACT</name>
<proteinExistence type="predicted"/>
<protein>
    <submittedName>
        <fullName evidence="9">DEAD/DEAH box helicase</fullName>
        <ecNumber evidence="9">3.6.4.-</ecNumber>
    </submittedName>
</protein>
<dbReference type="GO" id="GO:0004386">
    <property type="term" value="F:helicase activity"/>
    <property type="evidence" value="ECO:0007669"/>
    <property type="project" value="UniProtKB-KW"/>
</dbReference>
<dbReference type="PROSITE" id="PS51192">
    <property type="entry name" value="HELICASE_ATP_BIND_1"/>
    <property type="match status" value="1"/>
</dbReference>
<comment type="caution">
    <text evidence="9">The sequence shown here is derived from an EMBL/GenBank/DDBJ whole genome shotgun (WGS) entry which is preliminary data.</text>
</comment>
<dbReference type="GO" id="GO:0016787">
    <property type="term" value="F:hydrolase activity"/>
    <property type="evidence" value="ECO:0007669"/>
    <property type="project" value="UniProtKB-KW"/>
</dbReference>
<dbReference type="Proteomes" id="UP001168552">
    <property type="component" value="Unassembled WGS sequence"/>
</dbReference>
<feature type="compositionally biased region" description="Basic and acidic residues" evidence="6">
    <location>
        <begin position="378"/>
        <end position="395"/>
    </location>
</feature>
<keyword evidence="4" id="KW-0067">ATP-binding</keyword>
<evidence type="ECO:0000256" key="3">
    <source>
        <dbReference type="ARBA" id="ARBA00022806"/>
    </source>
</evidence>
<dbReference type="InterPro" id="IPR027417">
    <property type="entry name" value="P-loop_NTPase"/>
</dbReference>
<keyword evidence="2 9" id="KW-0378">Hydrolase</keyword>
<evidence type="ECO:0000259" key="8">
    <source>
        <dbReference type="PROSITE" id="PS51195"/>
    </source>
</evidence>
<dbReference type="PANTHER" id="PTHR47959:SF1">
    <property type="entry name" value="ATP-DEPENDENT RNA HELICASE DBPA"/>
    <property type="match status" value="1"/>
</dbReference>
<dbReference type="Gene3D" id="3.40.50.300">
    <property type="entry name" value="P-loop containing nucleotide triphosphate hydrolases"/>
    <property type="match status" value="1"/>
</dbReference>
<dbReference type="PROSITE" id="PS51195">
    <property type="entry name" value="Q_MOTIF"/>
    <property type="match status" value="1"/>
</dbReference>
<dbReference type="InterPro" id="IPR011545">
    <property type="entry name" value="DEAD/DEAH_box_helicase_dom"/>
</dbReference>
<keyword evidence="1" id="KW-0547">Nucleotide-binding</keyword>
<dbReference type="Pfam" id="PF00270">
    <property type="entry name" value="DEAD"/>
    <property type="match status" value="1"/>
</dbReference>
<feature type="compositionally biased region" description="Basic residues" evidence="6">
    <location>
        <begin position="417"/>
        <end position="432"/>
    </location>
</feature>
<evidence type="ECO:0000259" key="7">
    <source>
        <dbReference type="PROSITE" id="PS51192"/>
    </source>
</evidence>
<gene>
    <name evidence="9" type="ORF">QWY31_06370</name>
</gene>